<feature type="signal peptide" evidence="1">
    <location>
        <begin position="1"/>
        <end position="26"/>
    </location>
</feature>
<organism evidence="2 3">
    <name type="scientific">Daphnia pulex</name>
    <name type="common">Water flea</name>
    <dbReference type="NCBI Taxonomy" id="6669"/>
    <lineage>
        <taxon>Eukaryota</taxon>
        <taxon>Metazoa</taxon>
        <taxon>Ecdysozoa</taxon>
        <taxon>Arthropoda</taxon>
        <taxon>Crustacea</taxon>
        <taxon>Branchiopoda</taxon>
        <taxon>Diplostraca</taxon>
        <taxon>Cladocera</taxon>
        <taxon>Anomopoda</taxon>
        <taxon>Daphniidae</taxon>
        <taxon>Daphnia</taxon>
    </lineage>
</organism>
<protein>
    <submittedName>
        <fullName evidence="2">Uncharacterized protein</fullName>
    </submittedName>
</protein>
<evidence type="ECO:0000256" key="1">
    <source>
        <dbReference type="SAM" id="SignalP"/>
    </source>
</evidence>
<keyword evidence="3" id="KW-1185">Reference proteome</keyword>
<feature type="chain" id="PRO_5003238060" evidence="1">
    <location>
        <begin position="27"/>
        <end position="263"/>
    </location>
</feature>
<dbReference type="EMBL" id="GL732597">
    <property type="protein sequence ID" value="EFX72731.1"/>
    <property type="molecule type" value="Genomic_DNA"/>
</dbReference>
<dbReference type="AlphaFoldDB" id="E9H6A1"/>
<dbReference type="KEGG" id="dpx:DAPPUDRAFT_254099"/>
<proteinExistence type="predicted"/>
<evidence type="ECO:0000313" key="3">
    <source>
        <dbReference type="Proteomes" id="UP000000305"/>
    </source>
</evidence>
<sequence length="263" mass="28620">MQQMSNCIALSVLVLVLLQMTVAISAGSIRTRITTQVGGGRGAMPKLSRNFQRISRNTVAAQKPESQPESRAEQQSDVTVVTITASTMSTNEEMPEMKPADMVVIDAESPAPPTTVSSSGNAMTAEMTTDTALMPMWDSTKIETPKMTKADDSSASDEDEPVRQPELIPSFVDRKKEAERLRKVVSAFHLNRVLGTTAPTAGLFGGFPITAAPSTRQRALGFPLLITNTLDNFHHQLDWSRFDLSKDVERGLAGEPDILLLFD</sequence>
<dbReference type="Proteomes" id="UP000000305">
    <property type="component" value="Unassembled WGS sequence"/>
</dbReference>
<gene>
    <name evidence="2" type="ORF">DAPPUDRAFT_254099</name>
</gene>
<dbReference type="HOGENOM" id="CLU_1090934_0_0_1"/>
<reference evidence="2 3" key="1">
    <citation type="journal article" date="2011" name="Science">
        <title>The ecoresponsive genome of Daphnia pulex.</title>
        <authorList>
            <person name="Colbourne J.K."/>
            <person name="Pfrender M.E."/>
            <person name="Gilbert D."/>
            <person name="Thomas W.K."/>
            <person name="Tucker A."/>
            <person name="Oakley T.H."/>
            <person name="Tokishita S."/>
            <person name="Aerts A."/>
            <person name="Arnold G.J."/>
            <person name="Basu M.K."/>
            <person name="Bauer D.J."/>
            <person name="Caceres C.E."/>
            <person name="Carmel L."/>
            <person name="Casola C."/>
            <person name="Choi J.H."/>
            <person name="Detter J.C."/>
            <person name="Dong Q."/>
            <person name="Dusheyko S."/>
            <person name="Eads B.D."/>
            <person name="Frohlich T."/>
            <person name="Geiler-Samerotte K.A."/>
            <person name="Gerlach D."/>
            <person name="Hatcher P."/>
            <person name="Jogdeo S."/>
            <person name="Krijgsveld J."/>
            <person name="Kriventseva E.V."/>
            <person name="Kultz D."/>
            <person name="Laforsch C."/>
            <person name="Lindquist E."/>
            <person name="Lopez J."/>
            <person name="Manak J.R."/>
            <person name="Muller J."/>
            <person name="Pangilinan J."/>
            <person name="Patwardhan R.P."/>
            <person name="Pitluck S."/>
            <person name="Pritham E.J."/>
            <person name="Rechtsteiner A."/>
            <person name="Rho M."/>
            <person name="Rogozin I.B."/>
            <person name="Sakarya O."/>
            <person name="Salamov A."/>
            <person name="Schaack S."/>
            <person name="Shapiro H."/>
            <person name="Shiga Y."/>
            <person name="Skalitzky C."/>
            <person name="Smith Z."/>
            <person name="Souvorov A."/>
            <person name="Sung W."/>
            <person name="Tang Z."/>
            <person name="Tsuchiya D."/>
            <person name="Tu H."/>
            <person name="Vos H."/>
            <person name="Wang M."/>
            <person name="Wolf Y.I."/>
            <person name="Yamagata H."/>
            <person name="Yamada T."/>
            <person name="Ye Y."/>
            <person name="Shaw J.R."/>
            <person name="Andrews J."/>
            <person name="Crease T.J."/>
            <person name="Tang H."/>
            <person name="Lucas S.M."/>
            <person name="Robertson H.M."/>
            <person name="Bork P."/>
            <person name="Koonin E.V."/>
            <person name="Zdobnov E.M."/>
            <person name="Grigoriev I.V."/>
            <person name="Lynch M."/>
            <person name="Boore J.L."/>
        </authorList>
    </citation>
    <scope>NUCLEOTIDE SEQUENCE [LARGE SCALE GENOMIC DNA]</scope>
</reference>
<dbReference type="InParanoid" id="E9H6A1"/>
<evidence type="ECO:0000313" key="2">
    <source>
        <dbReference type="EMBL" id="EFX72731.1"/>
    </source>
</evidence>
<keyword evidence="1" id="KW-0732">Signal</keyword>
<accession>E9H6A1</accession>
<name>E9H6A1_DAPPU</name>
<dbReference type="OrthoDB" id="6361221at2759"/>